<dbReference type="Proteomes" id="UP000178367">
    <property type="component" value="Unassembled WGS sequence"/>
</dbReference>
<proteinExistence type="predicted"/>
<protein>
    <recommendedName>
        <fullName evidence="3">Phosphoglycolate phosphatase</fullName>
    </recommendedName>
</protein>
<dbReference type="Gene3D" id="1.10.150.240">
    <property type="entry name" value="Putative phosphatase, domain 2"/>
    <property type="match status" value="1"/>
</dbReference>
<sequence>MIKNCLFDWSGTLVDDFLNVYKATALAFNGLGLKAISLNRFRREFKLPYMDFWHKYLPNMTPAEEKVVFLSAWDTLKPSQLFPFVHLTLSVLRGRKINLVLFSSHDQDRLEKEVKLFGLEGFFREINGSVLDKVAAIKSVLARNNFAAEETMFIGDMTHDIEAGHAAGIIACAIVNQEAKFLYETMGKILCAYPDYLINDIRGAVGLSSFARKKRKTKI</sequence>
<organism evidence="1 2">
    <name type="scientific">Candidatus Falkowbacteria bacterium RIFOXYA2_FULL_47_19</name>
    <dbReference type="NCBI Taxonomy" id="1797994"/>
    <lineage>
        <taxon>Bacteria</taxon>
        <taxon>Candidatus Falkowiibacteriota</taxon>
    </lineage>
</organism>
<dbReference type="SFLD" id="SFLDS00003">
    <property type="entry name" value="Haloacid_Dehalogenase"/>
    <property type="match status" value="1"/>
</dbReference>
<dbReference type="GO" id="GO:0006281">
    <property type="term" value="P:DNA repair"/>
    <property type="evidence" value="ECO:0007669"/>
    <property type="project" value="TreeGrafter"/>
</dbReference>
<dbReference type="GO" id="GO:0005829">
    <property type="term" value="C:cytosol"/>
    <property type="evidence" value="ECO:0007669"/>
    <property type="project" value="TreeGrafter"/>
</dbReference>
<dbReference type="SFLD" id="SFLDG01129">
    <property type="entry name" value="C1.5:_HAD__Beta-PGM__Phosphata"/>
    <property type="match status" value="1"/>
</dbReference>
<dbReference type="InterPro" id="IPR023198">
    <property type="entry name" value="PGP-like_dom2"/>
</dbReference>
<dbReference type="GO" id="GO:0008967">
    <property type="term" value="F:phosphoglycolate phosphatase activity"/>
    <property type="evidence" value="ECO:0007669"/>
    <property type="project" value="TreeGrafter"/>
</dbReference>
<accession>A0A1F5SHW0</accession>
<dbReference type="SUPFAM" id="SSF56784">
    <property type="entry name" value="HAD-like"/>
    <property type="match status" value="1"/>
</dbReference>
<dbReference type="InterPro" id="IPR041492">
    <property type="entry name" value="HAD_2"/>
</dbReference>
<dbReference type="InterPro" id="IPR023214">
    <property type="entry name" value="HAD_sf"/>
</dbReference>
<gene>
    <name evidence="1" type="ORF">A2227_03225</name>
</gene>
<name>A0A1F5SHW0_9BACT</name>
<dbReference type="EMBL" id="MFGB01000016">
    <property type="protein sequence ID" value="OGF26270.1"/>
    <property type="molecule type" value="Genomic_DNA"/>
</dbReference>
<dbReference type="Pfam" id="PF13419">
    <property type="entry name" value="HAD_2"/>
    <property type="match status" value="1"/>
</dbReference>
<dbReference type="InterPro" id="IPR050155">
    <property type="entry name" value="HAD-like_hydrolase_sf"/>
</dbReference>
<evidence type="ECO:0000313" key="1">
    <source>
        <dbReference type="EMBL" id="OGF26270.1"/>
    </source>
</evidence>
<evidence type="ECO:0008006" key="3">
    <source>
        <dbReference type="Google" id="ProtNLM"/>
    </source>
</evidence>
<evidence type="ECO:0000313" key="2">
    <source>
        <dbReference type="Proteomes" id="UP000178367"/>
    </source>
</evidence>
<dbReference type="PANTHER" id="PTHR43434:SF1">
    <property type="entry name" value="PHOSPHOGLYCOLATE PHOSPHATASE"/>
    <property type="match status" value="1"/>
</dbReference>
<dbReference type="InterPro" id="IPR036412">
    <property type="entry name" value="HAD-like_sf"/>
</dbReference>
<dbReference type="Gene3D" id="3.40.50.1000">
    <property type="entry name" value="HAD superfamily/HAD-like"/>
    <property type="match status" value="1"/>
</dbReference>
<dbReference type="STRING" id="1797994.A2227_03225"/>
<dbReference type="PANTHER" id="PTHR43434">
    <property type="entry name" value="PHOSPHOGLYCOLATE PHOSPHATASE"/>
    <property type="match status" value="1"/>
</dbReference>
<comment type="caution">
    <text evidence="1">The sequence shown here is derived from an EMBL/GenBank/DDBJ whole genome shotgun (WGS) entry which is preliminary data.</text>
</comment>
<reference evidence="1 2" key="1">
    <citation type="journal article" date="2016" name="Nat. Commun.">
        <title>Thousands of microbial genomes shed light on interconnected biogeochemical processes in an aquifer system.</title>
        <authorList>
            <person name="Anantharaman K."/>
            <person name="Brown C.T."/>
            <person name="Hug L.A."/>
            <person name="Sharon I."/>
            <person name="Castelle C.J."/>
            <person name="Probst A.J."/>
            <person name="Thomas B.C."/>
            <person name="Singh A."/>
            <person name="Wilkins M.J."/>
            <person name="Karaoz U."/>
            <person name="Brodie E.L."/>
            <person name="Williams K.H."/>
            <person name="Hubbard S.S."/>
            <person name="Banfield J.F."/>
        </authorList>
    </citation>
    <scope>NUCLEOTIDE SEQUENCE [LARGE SCALE GENOMIC DNA]</scope>
</reference>
<dbReference type="AlphaFoldDB" id="A0A1F5SHW0"/>